<comment type="pathway">
    <text evidence="1">Porphyrin-containing compound metabolism; siroheme biosynthesis; sirohydrochlorin from precorrin-2: step 1/1.</text>
</comment>
<dbReference type="Gene3D" id="3.30.160.110">
    <property type="entry name" value="Siroheme synthase, domain 2"/>
    <property type="match status" value="1"/>
</dbReference>
<organism evidence="7 8">
    <name type="scientific">Qipengyuania vulgaris</name>
    <dbReference type="NCBI Taxonomy" id="291985"/>
    <lineage>
        <taxon>Bacteria</taxon>
        <taxon>Pseudomonadati</taxon>
        <taxon>Pseudomonadota</taxon>
        <taxon>Alphaproteobacteria</taxon>
        <taxon>Sphingomonadales</taxon>
        <taxon>Erythrobacteraceae</taxon>
        <taxon>Qipengyuania</taxon>
    </lineage>
</organism>
<dbReference type="InterPro" id="IPR036291">
    <property type="entry name" value="NAD(P)-bd_dom_sf"/>
</dbReference>
<evidence type="ECO:0000256" key="1">
    <source>
        <dbReference type="ARBA" id="ARBA00005010"/>
    </source>
</evidence>
<dbReference type="InterPro" id="IPR028161">
    <property type="entry name" value="Met8-like"/>
</dbReference>
<dbReference type="GO" id="GO:0004325">
    <property type="term" value="F:ferrochelatase activity"/>
    <property type="evidence" value="ECO:0007669"/>
    <property type="project" value="InterPro"/>
</dbReference>
<protein>
    <recommendedName>
        <fullName evidence="2">precorrin-2 dehydrogenase</fullName>
        <ecNumber evidence="2">1.3.1.76</ecNumber>
    </recommendedName>
</protein>
<accession>A0A844XRR7</accession>
<dbReference type="AlphaFoldDB" id="A0A844XRR7"/>
<dbReference type="RefSeq" id="WP_160727394.1">
    <property type="nucleotide sequence ID" value="NZ_WTYC01000002.1"/>
</dbReference>
<reference evidence="7 8" key="1">
    <citation type="submission" date="2019-12" db="EMBL/GenBank/DDBJ databases">
        <title>Genomic-based taxomic classification of the family Erythrobacteraceae.</title>
        <authorList>
            <person name="Xu L."/>
        </authorList>
    </citation>
    <scope>NUCLEOTIDE SEQUENCE [LARGE SCALE GENOMIC DNA]</scope>
    <source>
        <strain evidence="7 8">DSM 17792</strain>
    </source>
</reference>
<dbReference type="Proteomes" id="UP000448199">
    <property type="component" value="Unassembled WGS sequence"/>
</dbReference>
<name>A0A844XRR7_9SPHN</name>
<dbReference type="SUPFAM" id="SSF75615">
    <property type="entry name" value="Siroheme synthase middle domains-like"/>
    <property type="match status" value="1"/>
</dbReference>
<dbReference type="UniPathway" id="UPA00262">
    <property type="reaction ID" value="UER00222"/>
</dbReference>
<dbReference type="NCBIfam" id="TIGR01470">
    <property type="entry name" value="cysG_Nterm"/>
    <property type="match status" value="1"/>
</dbReference>
<comment type="caution">
    <text evidence="7">The sequence shown here is derived from an EMBL/GenBank/DDBJ whole genome shotgun (WGS) entry which is preliminary data.</text>
</comment>
<dbReference type="PANTHER" id="PTHR35330">
    <property type="entry name" value="SIROHEME BIOSYNTHESIS PROTEIN MET8"/>
    <property type="match status" value="1"/>
</dbReference>
<dbReference type="GO" id="GO:0043115">
    <property type="term" value="F:precorrin-2 dehydrogenase activity"/>
    <property type="evidence" value="ECO:0007669"/>
    <property type="project" value="UniProtKB-EC"/>
</dbReference>
<sequence>MHSLPLFHRIAGERVVVVGSGGMAAAKARLVERAGGIVCAETEAHHAKLAFVALEDERAAEAAALRLKRAGLLVNVADRPELCDFTLPSILDREPVLVAISTGGASAGLAKHLRLRLEGLIPQSIGGLASGLSAMREKLRARWPDGDMRRSALDRALEEGGPLDVLQAESASHIDAWIEFGTAEDQPAIFEFILTSDDPEDLTLKQARLLGRADTVLHDPAIPEAILVRARADAQRQPLLGDEPTSGLTVILRRSI</sequence>
<keyword evidence="4" id="KW-0520">NAD</keyword>
<dbReference type="EMBL" id="WTYC01000002">
    <property type="protein sequence ID" value="MXO47853.1"/>
    <property type="molecule type" value="Genomic_DNA"/>
</dbReference>
<dbReference type="Pfam" id="PF13241">
    <property type="entry name" value="NAD_binding_7"/>
    <property type="match status" value="1"/>
</dbReference>
<evidence type="ECO:0000313" key="7">
    <source>
        <dbReference type="EMBL" id="MXO47853.1"/>
    </source>
</evidence>
<dbReference type="GO" id="GO:0019354">
    <property type="term" value="P:siroheme biosynthetic process"/>
    <property type="evidence" value="ECO:0007669"/>
    <property type="project" value="UniProtKB-UniPathway"/>
</dbReference>
<comment type="catalytic activity">
    <reaction evidence="6">
        <text>precorrin-2 + NAD(+) = sirohydrochlorin + NADH + 2 H(+)</text>
        <dbReference type="Rhea" id="RHEA:15613"/>
        <dbReference type="ChEBI" id="CHEBI:15378"/>
        <dbReference type="ChEBI" id="CHEBI:57540"/>
        <dbReference type="ChEBI" id="CHEBI:57945"/>
        <dbReference type="ChEBI" id="CHEBI:58351"/>
        <dbReference type="ChEBI" id="CHEBI:58827"/>
        <dbReference type="EC" id="1.3.1.76"/>
    </reaction>
</comment>
<evidence type="ECO:0000256" key="4">
    <source>
        <dbReference type="ARBA" id="ARBA00023027"/>
    </source>
</evidence>
<evidence type="ECO:0000256" key="5">
    <source>
        <dbReference type="ARBA" id="ARBA00023244"/>
    </source>
</evidence>
<dbReference type="SUPFAM" id="SSF51735">
    <property type="entry name" value="NAD(P)-binding Rossmann-fold domains"/>
    <property type="match status" value="1"/>
</dbReference>
<dbReference type="EC" id="1.3.1.76" evidence="2"/>
<gene>
    <name evidence="7" type="ORF">GRI69_06255</name>
</gene>
<dbReference type="OrthoDB" id="9815856at2"/>
<dbReference type="PANTHER" id="PTHR35330:SF1">
    <property type="entry name" value="SIROHEME BIOSYNTHESIS PROTEIN MET8"/>
    <property type="match status" value="1"/>
</dbReference>
<keyword evidence="3" id="KW-0560">Oxidoreductase</keyword>
<evidence type="ECO:0000313" key="8">
    <source>
        <dbReference type="Proteomes" id="UP000448199"/>
    </source>
</evidence>
<dbReference type="InterPro" id="IPR006367">
    <property type="entry name" value="Sirohaem_synthase_N"/>
</dbReference>
<proteinExistence type="predicted"/>
<keyword evidence="8" id="KW-1185">Reference proteome</keyword>
<evidence type="ECO:0000256" key="6">
    <source>
        <dbReference type="ARBA" id="ARBA00047561"/>
    </source>
</evidence>
<dbReference type="Gene3D" id="3.40.50.720">
    <property type="entry name" value="NAD(P)-binding Rossmann-like Domain"/>
    <property type="match status" value="2"/>
</dbReference>
<evidence type="ECO:0000256" key="3">
    <source>
        <dbReference type="ARBA" id="ARBA00023002"/>
    </source>
</evidence>
<evidence type="ECO:0000256" key="2">
    <source>
        <dbReference type="ARBA" id="ARBA00012400"/>
    </source>
</evidence>
<keyword evidence="5" id="KW-0627">Porphyrin biosynthesis</keyword>